<dbReference type="EMBL" id="JASSVS010000012">
    <property type="protein sequence ID" value="MDL0433242.1"/>
    <property type="molecule type" value="Genomic_DNA"/>
</dbReference>
<dbReference type="CDD" id="cd00207">
    <property type="entry name" value="fer2"/>
    <property type="match status" value="1"/>
</dbReference>
<dbReference type="InterPro" id="IPR006058">
    <property type="entry name" value="2Fe2S_fd_BS"/>
</dbReference>
<dbReference type="SUPFAM" id="SSF54292">
    <property type="entry name" value="2Fe-2S ferredoxin-like"/>
    <property type="match status" value="1"/>
</dbReference>
<dbReference type="InterPro" id="IPR012675">
    <property type="entry name" value="Beta-grasp_dom_sf"/>
</dbReference>
<protein>
    <submittedName>
        <fullName evidence="2">2Fe-2S iron-sulfur cluster binding domain-containing protein</fullName>
    </submittedName>
</protein>
<dbReference type="Gene3D" id="3.10.20.30">
    <property type="match status" value="1"/>
</dbReference>
<dbReference type="PROSITE" id="PS00197">
    <property type="entry name" value="2FE2S_FER_1"/>
    <property type="match status" value="1"/>
</dbReference>
<accession>A0ABT7IHL4</accession>
<comment type="caution">
    <text evidence="2">The sequence shown here is derived from an EMBL/GenBank/DDBJ whole genome shotgun (WGS) entry which is preliminary data.</text>
</comment>
<sequence>MTTETTATGDYRVHLIDTGESYSCPANRTLLNAMVALGRQGIPSGCHGGGCGVCKVYILQGEVTTLAMSRAHVSKEEEAIGYALACRTYPISDVVLKVVGRMRKSVVYRYGFI</sequence>
<evidence type="ECO:0000313" key="3">
    <source>
        <dbReference type="Proteomes" id="UP001227964"/>
    </source>
</evidence>
<name>A0ABT7IHL4_9GAMM</name>
<gene>
    <name evidence="2" type="ORF">QPM17_19050</name>
</gene>
<feature type="domain" description="2Fe-2S ferredoxin-type" evidence="1">
    <location>
        <begin position="11"/>
        <end position="102"/>
    </location>
</feature>
<organism evidence="2 3">
    <name type="scientific">Marinobacter azerbaijanicus</name>
    <dbReference type="NCBI Taxonomy" id="3050455"/>
    <lineage>
        <taxon>Bacteria</taxon>
        <taxon>Pseudomonadati</taxon>
        <taxon>Pseudomonadota</taxon>
        <taxon>Gammaproteobacteria</taxon>
        <taxon>Pseudomonadales</taxon>
        <taxon>Marinobacteraceae</taxon>
        <taxon>Marinobacter</taxon>
    </lineage>
</organism>
<dbReference type="InterPro" id="IPR036010">
    <property type="entry name" value="2Fe-2S_ferredoxin-like_sf"/>
</dbReference>
<evidence type="ECO:0000313" key="2">
    <source>
        <dbReference type="EMBL" id="MDL0433242.1"/>
    </source>
</evidence>
<dbReference type="Proteomes" id="UP001227964">
    <property type="component" value="Unassembled WGS sequence"/>
</dbReference>
<dbReference type="Pfam" id="PF00111">
    <property type="entry name" value="Fer2"/>
    <property type="match status" value="1"/>
</dbReference>
<reference evidence="2 3" key="1">
    <citation type="submission" date="2023-06" db="EMBL/GenBank/DDBJ databases">
        <title>Marinobacter azerbaijanicus a moderately halophilic, isolated from Urmia Lake in Azerbaijan region of Iran.</title>
        <authorList>
            <person name="Sanchez-Porro C."/>
            <person name="Aghdam E.M."/>
            <person name="Saheb S.M."/>
            <person name="Tarhriz V."/>
            <person name="Kazemi E."/>
            <person name="Ammozegar M.A."/>
            <person name="Ventosa A."/>
            <person name="Hejazi M.S."/>
        </authorList>
    </citation>
    <scope>NUCLEOTIDE SEQUENCE [LARGE SCALE GENOMIC DNA]</scope>
    <source>
        <strain evidence="2 3">TBZ242</strain>
    </source>
</reference>
<evidence type="ECO:0000259" key="1">
    <source>
        <dbReference type="PROSITE" id="PS51085"/>
    </source>
</evidence>
<keyword evidence="3" id="KW-1185">Reference proteome</keyword>
<dbReference type="RefSeq" id="WP_285392883.1">
    <property type="nucleotide sequence ID" value="NZ_JASSVS010000012.1"/>
</dbReference>
<dbReference type="InterPro" id="IPR001041">
    <property type="entry name" value="2Fe-2S_ferredoxin-type"/>
</dbReference>
<proteinExistence type="predicted"/>
<dbReference type="PROSITE" id="PS51085">
    <property type="entry name" value="2FE2S_FER_2"/>
    <property type="match status" value="1"/>
</dbReference>